<keyword evidence="5 6" id="KW-0665">Pyrimidine biosynthesis</keyword>
<feature type="domain" description="Phosphoribosyltransferase" evidence="7">
    <location>
        <begin position="37"/>
        <end position="155"/>
    </location>
</feature>
<dbReference type="CDD" id="cd06223">
    <property type="entry name" value="PRTases_typeI"/>
    <property type="match status" value="1"/>
</dbReference>
<comment type="cofactor">
    <cofactor evidence="6">
        <name>Mg(2+)</name>
        <dbReference type="ChEBI" id="CHEBI:18420"/>
    </cofactor>
</comment>
<comment type="similarity">
    <text evidence="6">Belongs to the purine/pyrimidine phosphoribosyltransferase family. PyrE subfamily.</text>
</comment>
<dbReference type="GO" id="GO:0019856">
    <property type="term" value="P:pyrimidine nucleobase biosynthetic process"/>
    <property type="evidence" value="ECO:0007669"/>
    <property type="project" value="TreeGrafter"/>
</dbReference>
<dbReference type="GO" id="GO:0000287">
    <property type="term" value="F:magnesium ion binding"/>
    <property type="evidence" value="ECO:0007669"/>
    <property type="project" value="UniProtKB-UniRule"/>
</dbReference>
<dbReference type="EMBL" id="MHCH01000032">
    <property type="protein sequence ID" value="OGY17142.1"/>
    <property type="molecule type" value="Genomic_DNA"/>
</dbReference>
<sequence length="214" mass="23099">MTSTNIVTILKQVGAVITDSHFVYTSGKHGSVYINKDTLYPHTRLASRVGSMIAQKFKTRTIDVVAGPALGGIILSQWTAFHLSHLKRKNILGVYTEKDDQGNQIFRRGYDQLIHGKKVLIVEDLTTTGGSVAQVVASVKQAGGQVTGVCVMVNRDPQNVTSRVVGAPFTALGAIKADAFDATDCPLCRNHIPINTQVGHGRDFLARKSLQSGK</sequence>
<dbReference type="HAMAP" id="MF_01208">
    <property type="entry name" value="PyrE"/>
    <property type="match status" value="1"/>
</dbReference>
<feature type="binding site" description="in other chain" evidence="6">
    <location>
        <begin position="123"/>
        <end position="131"/>
    </location>
    <ligand>
        <name>5-phospho-alpha-D-ribose 1-diphosphate</name>
        <dbReference type="ChEBI" id="CHEBI:58017"/>
        <note>ligand shared between dimeric partners</note>
    </ligand>
</feature>
<feature type="binding site" description="in other chain" evidence="6">
    <location>
        <position position="98"/>
    </location>
    <ligand>
        <name>5-phospho-alpha-D-ribose 1-diphosphate</name>
        <dbReference type="ChEBI" id="CHEBI:58017"/>
        <note>ligand shared between dimeric partners</note>
    </ligand>
</feature>
<dbReference type="STRING" id="1797589.A2784_00255"/>
<dbReference type="GO" id="GO:0044205">
    <property type="term" value="P:'de novo' UMP biosynthetic process"/>
    <property type="evidence" value="ECO:0007669"/>
    <property type="project" value="UniProtKB-UniRule"/>
</dbReference>
<dbReference type="EC" id="2.4.2.10" evidence="2 6"/>
<accession>A0A1G1VP15</accession>
<gene>
    <name evidence="6" type="primary">pyrE</name>
    <name evidence="8" type="ORF">A2784_00255</name>
</gene>
<dbReference type="InterPro" id="IPR029057">
    <property type="entry name" value="PRTase-like"/>
</dbReference>
<dbReference type="Proteomes" id="UP000177324">
    <property type="component" value="Unassembled WGS sequence"/>
</dbReference>
<protein>
    <recommendedName>
        <fullName evidence="2 6">Orotate phosphoribosyltransferase</fullName>
        <shortName evidence="6">OPRT</shortName>
        <shortName evidence="6">OPRTase</shortName>
        <ecNumber evidence="2 6">2.4.2.10</ecNumber>
    </recommendedName>
</protein>
<reference evidence="8 9" key="1">
    <citation type="journal article" date="2016" name="Nat. Commun.">
        <title>Thousands of microbial genomes shed light on interconnected biogeochemical processes in an aquifer system.</title>
        <authorList>
            <person name="Anantharaman K."/>
            <person name="Brown C.T."/>
            <person name="Hug L.A."/>
            <person name="Sharon I."/>
            <person name="Castelle C.J."/>
            <person name="Probst A.J."/>
            <person name="Thomas B.C."/>
            <person name="Singh A."/>
            <person name="Wilkins M.J."/>
            <person name="Karaoz U."/>
            <person name="Brodie E.L."/>
            <person name="Williams K.H."/>
            <person name="Hubbard S.S."/>
            <person name="Banfield J.F."/>
        </authorList>
    </citation>
    <scope>NUCLEOTIDE SEQUENCE [LARGE SCALE GENOMIC DNA]</scope>
</reference>
<dbReference type="SUPFAM" id="SSF53271">
    <property type="entry name" value="PRTase-like"/>
    <property type="match status" value="1"/>
</dbReference>
<dbReference type="UniPathway" id="UPA00070">
    <property type="reaction ID" value="UER00119"/>
</dbReference>
<name>A0A1G1VP15_9BACT</name>
<comment type="catalytic activity">
    <reaction evidence="6">
        <text>orotidine 5'-phosphate + diphosphate = orotate + 5-phospho-alpha-D-ribose 1-diphosphate</text>
        <dbReference type="Rhea" id="RHEA:10380"/>
        <dbReference type="ChEBI" id="CHEBI:30839"/>
        <dbReference type="ChEBI" id="CHEBI:33019"/>
        <dbReference type="ChEBI" id="CHEBI:57538"/>
        <dbReference type="ChEBI" id="CHEBI:58017"/>
        <dbReference type="EC" id="2.4.2.10"/>
    </reaction>
</comment>
<dbReference type="GO" id="GO:0004588">
    <property type="term" value="F:orotate phosphoribosyltransferase activity"/>
    <property type="evidence" value="ECO:0007669"/>
    <property type="project" value="UniProtKB-UniRule"/>
</dbReference>
<comment type="subunit">
    <text evidence="6">Homodimer.</text>
</comment>
<dbReference type="AlphaFoldDB" id="A0A1G1VP15"/>
<dbReference type="InterPro" id="IPR023031">
    <property type="entry name" value="OPRT"/>
</dbReference>
<comment type="pathway">
    <text evidence="1 6">Pyrimidine metabolism; UMP biosynthesis via de novo pathway; UMP from orotate: step 1/2.</text>
</comment>
<organism evidence="8 9">
    <name type="scientific">Candidatus Chisholmbacteria bacterium RIFCSPHIGHO2_01_FULL_48_12</name>
    <dbReference type="NCBI Taxonomy" id="1797589"/>
    <lineage>
        <taxon>Bacteria</taxon>
        <taxon>Candidatus Chisholmiibacteriota</taxon>
    </lineage>
</organism>
<dbReference type="PANTHER" id="PTHR19278:SF9">
    <property type="entry name" value="URIDINE 5'-MONOPHOSPHATE SYNTHASE"/>
    <property type="match status" value="1"/>
</dbReference>
<comment type="caution">
    <text evidence="6">Lacks conserved residue(s) required for the propagation of feature annotation.</text>
</comment>
<dbReference type="PANTHER" id="PTHR19278">
    <property type="entry name" value="OROTATE PHOSPHORIBOSYLTRANSFERASE"/>
    <property type="match status" value="1"/>
</dbReference>
<evidence type="ECO:0000256" key="4">
    <source>
        <dbReference type="ARBA" id="ARBA00022679"/>
    </source>
</evidence>
<evidence type="ECO:0000313" key="8">
    <source>
        <dbReference type="EMBL" id="OGY17142.1"/>
    </source>
</evidence>
<proteinExistence type="inferred from homology"/>
<dbReference type="Gene3D" id="3.40.50.2020">
    <property type="match status" value="1"/>
</dbReference>
<keyword evidence="4 6" id="KW-0808">Transferase</keyword>
<evidence type="ECO:0000256" key="2">
    <source>
        <dbReference type="ARBA" id="ARBA00011971"/>
    </source>
</evidence>
<evidence type="ECO:0000256" key="1">
    <source>
        <dbReference type="ARBA" id="ARBA00004889"/>
    </source>
</evidence>
<feature type="binding site" evidence="6">
    <location>
        <position position="155"/>
    </location>
    <ligand>
        <name>orotate</name>
        <dbReference type="ChEBI" id="CHEBI:30839"/>
    </ligand>
</feature>
<dbReference type="Pfam" id="PF00156">
    <property type="entry name" value="Pribosyltran"/>
    <property type="match status" value="1"/>
</dbReference>
<dbReference type="InterPro" id="IPR000836">
    <property type="entry name" value="PRTase_dom"/>
</dbReference>
<evidence type="ECO:0000256" key="5">
    <source>
        <dbReference type="ARBA" id="ARBA00022975"/>
    </source>
</evidence>
<keyword evidence="3 6" id="KW-0328">Glycosyltransferase</keyword>
<evidence type="ECO:0000256" key="6">
    <source>
        <dbReference type="HAMAP-Rule" id="MF_01208"/>
    </source>
</evidence>
<evidence type="ECO:0000256" key="3">
    <source>
        <dbReference type="ARBA" id="ARBA00022676"/>
    </source>
</evidence>
<evidence type="ECO:0000313" key="9">
    <source>
        <dbReference type="Proteomes" id="UP000177324"/>
    </source>
</evidence>
<comment type="caution">
    <text evidence="8">The sequence shown here is derived from an EMBL/GenBank/DDBJ whole genome shotgun (WGS) entry which is preliminary data.</text>
</comment>
<evidence type="ECO:0000259" key="7">
    <source>
        <dbReference type="Pfam" id="PF00156"/>
    </source>
</evidence>
<feature type="binding site" evidence="6">
    <location>
        <position position="127"/>
    </location>
    <ligand>
        <name>orotate</name>
        <dbReference type="ChEBI" id="CHEBI:30839"/>
    </ligand>
</feature>
<comment type="function">
    <text evidence="6">Catalyzes the transfer of a ribosyl phosphate group from 5-phosphoribose 1-diphosphate to orotate, leading to the formation of orotidine monophosphate (OMP).</text>
</comment>
<keyword evidence="6" id="KW-0460">Magnesium</keyword>